<protein>
    <submittedName>
        <fullName evidence="1">Predicted protein</fullName>
    </submittedName>
</protein>
<dbReference type="KEGG" id="lbc:LACBIDRAFT_296060"/>
<proteinExistence type="predicted"/>
<evidence type="ECO:0000313" key="1">
    <source>
        <dbReference type="EMBL" id="EDQ98656.1"/>
    </source>
</evidence>
<gene>
    <name evidence="1" type="ORF">LACBIDRAFT_296060</name>
</gene>
<evidence type="ECO:0000313" key="2">
    <source>
        <dbReference type="Proteomes" id="UP000001194"/>
    </source>
</evidence>
<name>B0E3C1_LACBS</name>
<dbReference type="EMBL" id="DS547224">
    <property type="protein sequence ID" value="EDQ98656.1"/>
    <property type="molecule type" value="Genomic_DNA"/>
</dbReference>
<reference evidence="1 2" key="1">
    <citation type="journal article" date="2008" name="Nature">
        <title>The genome of Laccaria bicolor provides insights into mycorrhizal symbiosis.</title>
        <authorList>
            <person name="Martin F."/>
            <person name="Aerts A."/>
            <person name="Ahren D."/>
            <person name="Brun A."/>
            <person name="Danchin E.G.J."/>
            <person name="Duchaussoy F."/>
            <person name="Gibon J."/>
            <person name="Kohler A."/>
            <person name="Lindquist E."/>
            <person name="Pereda V."/>
            <person name="Salamov A."/>
            <person name="Shapiro H.J."/>
            <person name="Wuyts J."/>
            <person name="Blaudez D."/>
            <person name="Buee M."/>
            <person name="Brokstein P."/>
            <person name="Canbaeck B."/>
            <person name="Cohen D."/>
            <person name="Courty P.E."/>
            <person name="Coutinho P.M."/>
            <person name="Delaruelle C."/>
            <person name="Detter J.C."/>
            <person name="Deveau A."/>
            <person name="DiFazio S."/>
            <person name="Duplessis S."/>
            <person name="Fraissinet-Tachet L."/>
            <person name="Lucic E."/>
            <person name="Frey-Klett P."/>
            <person name="Fourrey C."/>
            <person name="Feussner I."/>
            <person name="Gay G."/>
            <person name="Grimwood J."/>
            <person name="Hoegger P.J."/>
            <person name="Jain P."/>
            <person name="Kilaru S."/>
            <person name="Labbe J."/>
            <person name="Lin Y.C."/>
            <person name="Legue V."/>
            <person name="Le Tacon F."/>
            <person name="Marmeisse R."/>
            <person name="Melayah D."/>
            <person name="Montanini B."/>
            <person name="Muratet M."/>
            <person name="Nehls U."/>
            <person name="Niculita-Hirzel H."/>
            <person name="Oudot-Le Secq M.P."/>
            <person name="Peter M."/>
            <person name="Quesneville H."/>
            <person name="Rajashekar B."/>
            <person name="Reich M."/>
            <person name="Rouhier N."/>
            <person name="Schmutz J."/>
            <person name="Yin T."/>
            <person name="Chalot M."/>
            <person name="Henrissat B."/>
            <person name="Kuees U."/>
            <person name="Lucas S."/>
            <person name="Van de Peer Y."/>
            <person name="Podila G.K."/>
            <person name="Polle A."/>
            <person name="Pukkila P.J."/>
            <person name="Richardson P.M."/>
            <person name="Rouze P."/>
            <person name="Sanders I.R."/>
            <person name="Stajich J.E."/>
            <person name="Tunlid A."/>
            <person name="Tuskan G."/>
            <person name="Grigoriev I.V."/>
        </authorList>
    </citation>
    <scope>NUCLEOTIDE SEQUENCE [LARGE SCALE GENOMIC DNA]</scope>
    <source>
        <strain evidence="2">S238N-H82 / ATCC MYA-4686</strain>
    </source>
</reference>
<dbReference type="InParanoid" id="B0E3C1"/>
<organism evidence="2">
    <name type="scientific">Laccaria bicolor (strain S238N-H82 / ATCC MYA-4686)</name>
    <name type="common">Bicoloured deceiver</name>
    <name type="synonym">Laccaria laccata var. bicolor</name>
    <dbReference type="NCBI Taxonomy" id="486041"/>
    <lineage>
        <taxon>Eukaryota</taxon>
        <taxon>Fungi</taxon>
        <taxon>Dikarya</taxon>
        <taxon>Basidiomycota</taxon>
        <taxon>Agaricomycotina</taxon>
        <taxon>Agaricomycetes</taxon>
        <taxon>Agaricomycetidae</taxon>
        <taxon>Agaricales</taxon>
        <taxon>Agaricineae</taxon>
        <taxon>Hydnangiaceae</taxon>
        <taxon>Laccaria</taxon>
    </lineage>
</organism>
<dbReference type="HOGENOM" id="CLU_2776365_0_0_1"/>
<keyword evidence="2" id="KW-1185">Reference proteome</keyword>
<sequence>MNPSKGCRSPAAPAHVLPVPPFPVIDTMQHIYTLMIMNHLGKGVFKSTLEVSAVEDDDPSMPPLEEVHT</sequence>
<dbReference type="GeneID" id="6086346"/>
<dbReference type="RefSeq" id="XP_001890688.1">
    <property type="nucleotide sequence ID" value="XM_001890653.1"/>
</dbReference>
<dbReference type="Proteomes" id="UP000001194">
    <property type="component" value="Unassembled WGS sequence"/>
</dbReference>
<accession>B0E3C1</accession>
<dbReference type="AlphaFoldDB" id="B0E3C1"/>